<protein>
    <submittedName>
        <fullName evidence="1">Uncharacterized protein</fullName>
    </submittedName>
</protein>
<evidence type="ECO:0000313" key="2">
    <source>
        <dbReference type="Proteomes" id="UP000002640"/>
    </source>
</evidence>
<keyword evidence="2" id="KW-1185">Reference proteome</keyword>
<name>G4Z4W6_PHYSP</name>
<accession>G4Z4W6</accession>
<dbReference type="Proteomes" id="UP000002640">
    <property type="component" value="Unassembled WGS sequence"/>
</dbReference>
<dbReference type="OMA" id="RYGPVQH"/>
<dbReference type="EMBL" id="JH159153">
    <property type="protein sequence ID" value="EGZ22295.1"/>
    <property type="molecule type" value="Genomic_DNA"/>
</dbReference>
<sequence length="90" mass="9644">RYGPVQHSVVSLVTGIFLGGHIAARGESTVDIVRILQRSLCGASTESQIRLSGIVHALDRGYQSNAVNQQIFDAGSSIIGTHNVLVNFRL</sequence>
<feature type="non-terminal residue" evidence="1">
    <location>
        <position position="1"/>
    </location>
</feature>
<dbReference type="GeneID" id="20650913"/>
<dbReference type="AlphaFoldDB" id="G4Z4W6"/>
<dbReference type="KEGG" id="psoj:PHYSODRAFT_385472"/>
<proteinExistence type="predicted"/>
<gene>
    <name evidence="1" type="ORF">PHYSODRAFT_385472</name>
</gene>
<organism evidence="1 2">
    <name type="scientific">Phytophthora sojae (strain P6497)</name>
    <name type="common">Soybean stem and root rot agent</name>
    <name type="synonym">Phytophthora megasperma f. sp. glycines</name>
    <dbReference type="NCBI Taxonomy" id="1094619"/>
    <lineage>
        <taxon>Eukaryota</taxon>
        <taxon>Sar</taxon>
        <taxon>Stramenopiles</taxon>
        <taxon>Oomycota</taxon>
        <taxon>Peronosporomycetes</taxon>
        <taxon>Peronosporales</taxon>
        <taxon>Peronosporaceae</taxon>
        <taxon>Phytophthora</taxon>
    </lineage>
</organism>
<dbReference type="InParanoid" id="G4Z4W6"/>
<reference evidence="1 2" key="1">
    <citation type="journal article" date="2006" name="Science">
        <title>Phytophthora genome sequences uncover evolutionary origins and mechanisms of pathogenesis.</title>
        <authorList>
            <person name="Tyler B.M."/>
            <person name="Tripathy S."/>
            <person name="Zhang X."/>
            <person name="Dehal P."/>
            <person name="Jiang R.H."/>
            <person name="Aerts A."/>
            <person name="Arredondo F.D."/>
            <person name="Baxter L."/>
            <person name="Bensasson D."/>
            <person name="Beynon J.L."/>
            <person name="Chapman J."/>
            <person name="Damasceno C.M."/>
            <person name="Dorrance A.E."/>
            <person name="Dou D."/>
            <person name="Dickerman A.W."/>
            <person name="Dubchak I.L."/>
            <person name="Garbelotto M."/>
            <person name="Gijzen M."/>
            <person name="Gordon S.G."/>
            <person name="Govers F."/>
            <person name="Grunwald N.J."/>
            <person name="Huang W."/>
            <person name="Ivors K.L."/>
            <person name="Jones R.W."/>
            <person name="Kamoun S."/>
            <person name="Krampis K."/>
            <person name="Lamour K.H."/>
            <person name="Lee M.K."/>
            <person name="McDonald W.H."/>
            <person name="Medina M."/>
            <person name="Meijer H.J."/>
            <person name="Nordberg E.K."/>
            <person name="Maclean D.J."/>
            <person name="Ospina-Giraldo M.D."/>
            <person name="Morris P.F."/>
            <person name="Phuntumart V."/>
            <person name="Putnam N.H."/>
            <person name="Rash S."/>
            <person name="Rose J.K."/>
            <person name="Sakihama Y."/>
            <person name="Salamov A.A."/>
            <person name="Savidor A."/>
            <person name="Scheuring C.F."/>
            <person name="Smith B.M."/>
            <person name="Sobral B.W."/>
            <person name="Terry A."/>
            <person name="Torto-Alalibo T.A."/>
            <person name="Win J."/>
            <person name="Xu Z."/>
            <person name="Zhang H."/>
            <person name="Grigoriev I.V."/>
            <person name="Rokhsar D.S."/>
            <person name="Boore J.L."/>
        </authorList>
    </citation>
    <scope>NUCLEOTIDE SEQUENCE [LARGE SCALE GENOMIC DNA]</scope>
    <source>
        <strain evidence="1 2">P6497</strain>
    </source>
</reference>
<dbReference type="RefSeq" id="XP_009525012.1">
    <property type="nucleotide sequence ID" value="XM_009526717.1"/>
</dbReference>
<feature type="non-terminal residue" evidence="1">
    <location>
        <position position="90"/>
    </location>
</feature>
<evidence type="ECO:0000313" key="1">
    <source>
        <dbReference type="EMBL" id="EGZ22295.1"/>
    </source>
</evidence>